<feature type="compositionally biased region" description="Polar residues" evidence="1">
    <location>
        <begin position="220"/>
        <end position="236"/>
    </location>
</feature>
<comment type="caution">
    <text evidence="2">The sequence shown here is derived from an EMBL/GenBank/DDBJ whole genome shotgun (WGS) entry which is preliminary data.</text>
</comment>
<reference evidence="2" key="1">
    <citation type="submission" date="2021-02" db="EMBL/GenBank/DDBJ databases">
        <authorList>
            <person name="Nowell W R."/>
        </authorList>
    </citation>
    <scope>NUCLEOTIDE SEQUENCE</scope>
</reference>
<dbReference type="InterPro" id="IPR033305">
    <property type="entry name" value="Hydin-like"/>
</dbReference>
<organism evidence="2 3">
    <name type="scientific">Rotaria magnacalcarata</name>
    <dbReference type="NCBI Taxonomy" id="392030"/>
    <lineage>
        <taxon>Eukaryota</taxon>
        <taxon>Metazoa</taxon>
        <taxon>Spiralia</taxon>
        <taxon>Gnathifera</taxon>
        <taxon>Rotifera</taxon>
        <taxon>Eurotatoria</taxon>
        <taxon>Bdelloidea</taxon>
        <taxon>Philodinida</taxon>
        <taxon>Philodinidae</taxon>
        <taxon>Rotaria</taxon>
    </lineage>
</organism>
<dbReference type="PANTHER" id="PTHR23053">
    <property type="entry name" value="DLEC1 DELETED IN LUNG AND ESOPHAGEAL CANCER 1"/>
    <property type="match status" value="1"/>
</dbReference>
<dbReference type="PANTHER" id="PTHR23053:SF0">
    <property type="entry name" value="HYDROCEPHALUS-INDUCING PROTEIN HOMOLOG"/>
    <property type="match status" value="1"/>
</dbReference>
<dbReference type="GO" id="GO:0005930">
    <property type="term" value="C:axoneme"/>
    <property type="evidence" value="ECO:0007669"/>
    <property type="project" value="TreeGrafter"/>
</dbReference>
<gene>
    <name evidence="2" type="ORF">SMN809_LOCUS59169</name>
</gene>
<proteinExistence type="predicted"/>
<dbReference type="GO" id="GO:0003341">
    <property type="term" value="P:cilium movement"/>
    <property type="evidence" value="ECO:0007669"/>
    <property type="project" value="TreeGrafter"/>
</dbReference>
<feature type="compositionally biased region" description="Basic and acidic residues" evidence="1">
    <location>
        <begin position="168"/>
        <end position="188"/>
    </location>
</feature>
<dbReference type="AlphaFoldDB" id="A0A8S3DZL3"/>
<feature type="compositionally biased region" description="Basic and acidic residues" evidence="1">
    <location>
        <begin position="1"/>
        <end position="16"/>
    </location>
</feature>
<dbReference type="EMBL" id="CAJOBI010224819">
    <property type="protein sequence ID" value="CAF5050450.1"/>
    <property type="molecule type" value="Genomic_DNA"/>
</dbReference>
<feature type="compositionally biased region" description="Polar residues" evidence="1">
    <location>
        <begin position="61"/>
        <end position="77"/>
    </location>
</feature>
<evidence type="ECO:0000313" key="2">
    <source>
        <dbReference type="EMBL" id="CAF5050450.1"/>
    </source>
</evidence>
<name>A0A8S3DZL3_9BILA</name>
<evidence type="ECO:0000313" key="3">
    <source>
        <dbReference type="Proteomes" id="UP000676336"/>
    </source>
</evidence>
<sequence>KKSDTKDREKVERADDSGQANTPNQQQSTSTPTNFDESGQPLKDEQKKQTPLGADDVINIPTIQIDTPVDYSSNQSLPSELMDSIKNRLPSLDLVLDGMGQGPRGPPVPKPFEFAVVPFPEPRTNPPCAEYGQYFFVATHENDPNLYPEDGKLKDGKTPEPTFIGEDVDGKDTGTKGRRSRGDRESITTKRKTSGGPIGSTEGKSMTRGTSKGGRYGGKQSPTHHSSDGQDGTSESSVDKLLPRIVRFRWIIPANSEIRVRLRFISSEVGQFDQTVSFEIVGTKRNYKIFCRGVCTFPSISREPRTVFPNRQKTRKPNEIVHKKFILSTEQYDFGPLVLGKDINKIRAGVYQTNIETLTIDNTSPMDVEA</sequence>
<feature type="region of interest" description="Disordered" evidence="1">
    <location>
        <begin position="1"/>
        <end position="77"/>
    </location>
</feature>
<feature type="region of interest" description="Disordered" evidence="1">
    <location>
        <begin position="142"/>
        <end position="237"/>
    </location>
</feature>
<feature type="compositionally biased region" description="Low complexity" evidence="1">
    <location>
        <begin position="21"/>
        <end position="34"/>
    </location>
</feature>
<accession>A0A8S3DZL3</accession>
<protein>
    <submittedName>
        <fullName evidence="2">Uncharacterized protein</fullName>
    </submittedName>
</protein>
<evidence type="ECO:0000256" key="1">
    <source>
        <dbReference type="SAM" id="MobiDB-lite"/>
    </source>
</evidence>
<dbReference type="Proteomes" id="UP000676336">
    <property type="component" value="Unassembled WGS sequence"/>
</dbReference>
<feature type="non-terminal residue" evidence="2">
    <location>
        <position position="1"/>
    </location>
</feature>
<dbReference type="GO" id="GO:1904158">
    <property type="term" value="P:axonemal central apparatus assembly"/>
    <property type="evidence" value="ECO:0007669"/>
    <property type="project" value="TreeGrafter"/>
</dbReference>
<feature type="compositionally biased region" description="Basic and acidic residues" evidence="1">
    <location>
        <begin position="149"/>
        <end position="158"/>
    </location>
</feature>
<feature type="non-terminal residue" evidence="2">
    <location>
        <position position="370"/>
    </location>
</feature>